<feature type="compositionally biased region" description="Polar residues" evidence="1">
    <location>
        <begin position="227"/>
        <end position="243"/>
    </location>
</feature>
<protein>
    <submittedName>
        <fullName evidence="4">Uncharacterized protein</fullName>
    </submittedName>
</protein>
<keyword evidence="3" id="KW-0732">Signal</keyword>
<feature type="compositionally biased region" description="Polar residues" evidence="1">
    <location>
        <begin position="271"/>
        <end position="297"/>
    </location>
</feature>
<keyword evidence="2" id="KW-0472">Membrane</keyword>
<name>A0A8H6W0D8_9AGAR</name>
<proteinExistence type="predicted"/>
<reference evidence="4" key="1">
    <citation type="submission" date="2020-05" db="EMBL/GenBank/DDBJ databases">
        <title>Mycena genomes resolve the evolution of fungal bioluminescence.</title>
        <authorList>
            <person name="Tsai I.J."/>
        </authorList>
    </citation>
    <scope>NUCLEOTIDE SEQUENCE</scope>
    <source>
        <strain evidence="4">171206Taipei</strain>
    </source>
</reference>
<gene>
    <name evidence="4" type="ORF">MIND_01016600</name>
</gene>
<dbReference type="RefSeq" id="XP_037216152.1">
    <property type="nucleotide sequence ID" value="XM_037366758.1"/>
</dbReference>
<dbReference type="AlphaFoldDB" id="A0A8H6W0D8"/>
<feature type="transmembrane region" description="Helical" evidence="2">
    <location>
        <begin position="189"/>
        <end position="211"/>
    </location>
</feature>
<feature type="region of interest" description="Disordered" evidence="1">
    <location>
        <begin position="159"/>
        <end position="186"/>
    </location>
</feature>
<keyword evidence="5" id="KW-1185">Reference proteome</keyword>
<evidence type="ECO:0000313" key="4">
    <source>
        <dbReference type="EMBL" id="KAF7294789.1"/>
    </source>
</evidence>
<feature type="region of interest" description="Disordered" evidence="1">
    <location>
        <begin position="227"/>
        <end position="297"/>
    </location>
</feature>
<evidence type="ECO:0000256" key="3">
    <source>
        <dbReference type="SAM" id="SignalP"/>
    </source>
</evidence>
<comment type="caution">
    <text evidence="4">The sequence shown here is derived from an EMBL/GenBank/DDBJ whole genome shotgun (WGS) entry which is preliminary data.</text>
</comment>
<feature type="chain" id="PRO_5034980024" evidence="3">
    <location>
        <begin position="19"/>
        <end position="297"/>
    </location>
</feature>
<dbReference type="GeneID" id="59349274"/>
<feature type="compositionally biased region" description="Low complexity" evidence="1">
    <location>
        <begin position="159"/>
        <end position="179"/>
    </location>
</feature>
<organism evidence="4 5">
    <name type="scientific">Mycena indigotica</name>
    <dbReference type="NCBI Taxonomy" id="2126181"/>
    <lineage>
        <taxon>Eukaryota</taxon>
        <taxon>Fungi</taxon>
        <taxon>Dikarya</taxon>
        <taxon>Basidiomycota</taxon>
        <taxon>Agaricomycotina</taxon>
        <taxon>Agaricomycetes</taxon>
        <taxon>Agaricomycetidae</taxon>
        <taxon>Agaricales</taxon>
        <taxon>Marasmiineae</taxon>
        <taxon>Mycenaceae</taxon>
        <taxon>Mycena</taxon>
    </lineage>
</organism>
<evidence type="ECO:0000313" key="5">
    <source>
        <dbReference type="Proteomes" id="UP000636479"/>
    </source>
</evidence>
<evidence type="ECO:0000256" key="2">
    <source>
        <dbReference type="SAM" id="Phobius"/>
    </source>
</evidence>
<feature type="signal peptide" evidence="3">
    <location>
        <begin position="1"/>
        <end position="18"/>
    </location>
</feature>
<dbReference type="EMBL" id="JACAZF010000009">
    <property type="protein sequence ID" value="KAF7294789.1"/>
    <property type="molecule type" value="Genomic_DNA"/>
</dbReference>
<dbReference type="OrthoDB" id="2526171at2759"/>
<evidence type="ECO:0000256" key="1">
    <source>
        <dbReference type="SAM" id="MobiDB-lite"/>
    </source>
</evidence>
<keyword evidence="2" id="KW-0812">Transmembrane</keyword>
<sequence>MLSCLSILLAFTVALVAGADGVSTNATCSSAFAWSFNSLGQTPCLVAAYLGSTCNNGLFMVPALTSQNNGYIGPTVSQAAASEQCACSSVFYSLLSACADCQSGLVIPWDTFKTNCSQVFEAVFAKSIPTGTSVPHWAYQNFPSGGSFNATLAQLQLNAPESTSTPTATSAPPAASSHPSSKKSKAGPIAGGVVGGIAALVLLGIAVFWFLRQRRRGGTLVPGSVSIRSTGTGEITPYTSANPTPKLYNPADPSTFPSSPSTRMYAGSRVHSPSASGGTMTELSMHRTTQYSGAPEV</sequence>
<dbReference type="CDD" id="cd12087">
    <property type="entry name" value="TM_EGFR-like"/>
    <property type="match status" value="1"/>
</dbReference>
<keyword evidence="2" id="KW-1133">Transmembrane helix</keyword>
<accession>A0A8H6W0D8</accession>
<dbReference type="Proteomes" id="UP000636479">
    <property type="component" value="Unassembled WGS sequence"/>
</dbReference>